<protein>
    <recommendedName>
        <fullName evidence="4">DUF192 domain-containing protein</fullName>
    </recommendedName>
</protein>
<dbReference type="PANTHER" id="PTHR37953">
    <property type="entry name" value="UPF0127 PROTEIN MJ1496"/>
    <property type="match status" value="1"/>
</dbReference>
<keyword evidence="3" id="KW-1185">Reference proteome</keyword>
<accession>A0A261U4U1</accession>
<organism evidence="2 3">
    <name type="scientific">Bordetella genomosp. 4</name>
    <dbReference type="NCBI Taxonomy" id="463044"/>
    <lineage>
        <taxon>Bacteria</taxon>
        <taxon>Pseudomonadati</taxon>
        <taxon>Pseudomonadota</taxon>
        <taxon>Betaproteobacteria</taxon>
        <taxon>Burkholderiales</taxon>
        <taxon>Alcaligenaceae</taxon>
        <taxon>Bordetella</taxon>
    </lineage>
</organism>
<gene>
    <name evidence="2" type="ORF">CAL20_13955</name>
</gene>
<evidence type="ECO:0000256" key="1">
    <source>
        <dbReference type="SAM" id="SignalP"/>
    </source>
</evidence>
<dbReference type="EMBL" id="NEVQ01000013">
    <property type="protein sequence ID" value="OZI56966.1"/>
    <property type="molecule type" value="Genomic_DNA"/>
</dbReference>
<dbReference type="InterPro" id="IPR038695">
    <property type="entry name" value="Saro_0823-like_sf"/>
</dbReference>
<feature type="chain" id="PRO_5013260895" description="DUF192 domain-containing protein" evidence="1">
    <location>
        <begin position="51"/>
        <end position="179"/>
    </location>
</feature>
<evidence type="ECO:0008006" key="4">
    <source>
        <dbReference type="Google" id="ProtNLM"/>
    </source>
</evidence>
<evidence type="ECO:0000313" key="3">
    <source>
        <dbReference type="Proteomes" id="UP000216885"/>
    </source>
</evidence>
<comment type="caution">
    <text evidence="2">The sequence shown here is derived from an EMBL/GenBank/DDBJ whole genome shotgun (WGS) entry which is preliminary data.</text>
</comment>
<dbReference type="PANTHER" id="PTHR37953:SF1">
    <property type="entry name" value="UPF0127 PROTEIN MJ1496"/>
    <property type="match status" value="1"/>
</dbReference>
<name>A0A261U4U1_9BORD</name>
<dbReference type="Proteomes" id="UP000216885">
    <property type="component" value="Unassembled WGS sequence"/>
</dbReference>
<feature type="signal peptide" evidence="1">
    <location>
        <begin position="1"/>
        <end position="50"/>
    </location>
</feature>
<dbReference type="Pfam" id="PF02643">
    <property type="entry name" value="DUF192"/>
    <property type="match status" value="1"/>
</dbReference>
<dbReference type="AlphaFoldDB" id="A0A261U4U1"/>
<reference evidence="2 3" key="1">
    <citation type="submission" date="2017-05" db="EMBL/GenBank/DDBJ databases">
        <title>Complete and WGS of Bordetella genogroups.</title>
        <authorList>
            <person name="Spilker T."/>
            <person name="LiPuma J."/>
        </authorList>
    </citation>
    <scope>NUCLEOTIDE SEQUENCE [LARGE SCALE GENOMIC DNA]</scope>
    <source>
        <strain evidence="2 3">AU9919</strain>
    </source>
</reference>
<dbReference type="Gene3D" id="2.60.120.1140">
    <property type="entry name" value="Protein of unknown function DUF192"/>
    <property type="match status" value="1"/>
</dbReference>
<evidence type="ECO:0000313" key="2">
    <source>
        <dbReference type="EMBL" id="OZI56966.1"/>
    </source>
</evidence>
<dbReference type="RefSeq" id="WP_094838390.1">
    <property type="nucleotide sequence ID" value="NZ_NEVQ01000013.1"/>
</dbReference>
<proteinExistence type="predicted"/>
<dbReference type="InterPro" id="IPR003795">
    <property type="entry name" value="DUF192"/>
</dbReference>
<keyword evidence="1" id="KW-0732">Signal</keyword>
<sequence length="179" mass="19544">MSIHRFTWFARALSRLATGQYSFHLPLRSARTATTLAISALLTTASIAAAAQTPAGPQTGLPITELTAGIHVIRAEVANTDETRRVGLMLRKSLPDNNGMLFVFEEPELQCFWMRNTLVPLSIAFIADDGTIVNMADMAPQTDDPHCSERPVRYALEMAQGWFETRGVAAGQRLGGISQ</sequence>